<feature type="coiled-coil region" evidence="1">
    <location>
        <begin position="111"/>
        <end position="239"/>
    </location>
</feature>
<sequence length="255" mass="29147">MGGISRRNFKMFRELCGDATLKNVVIVTNMWGEVGRDVGEAREAELMQGDKFFKPVLEKGAQIFRHDNACETARAILLHLIENEPLPLRIQTELVDQGKNLSETAAGAELNRELMEQIRKHEHEMRELQKEMQDAIQQKDEETRKELEAETKKLQVEMNRIRSDAQELVTDYANQKAELERRMEQAKLAAEAETAGQHRQIQALQQALKENANASAKEREHLQWQLNEATSRANQTRRRGLFGRIGGALDSLFGS</sequence>
<accession>V2XR85</accession>
<proteinExistence type="predicted"/>
<dbReference type="EMBL" id="AWSO01000085">
    <property type="protein sequence ID" value="ESK95371.1"/>
    <property type="molecule type" value="Genomic_DNA"/>
</dbReference>
<evidence type="ECO:0000313" key="2">
    <source>
        <dbReference type="EMBL" id="ESK95371.1"/>
    </source>
</evidence>
<keyword evidence="3" id="KW-1185">Reference proteome</keyword>
<protein>
    <submittedName>
        <fullName evidence="2">Uncharacterized protein</fullName>
    </submittedName>
</protein>
<dbReference type="HOGENOM" id="CLU_018003_1_1_1"/>
<evidence type="ECO:0000313" key="3">
    <source>
        <dbReference type="Proteomes" id="UP000017559"/>
    </source>
</evidence>
<dbReference type="AlphaFoldDB" id="V2XR85"/>
<evidence type="ECO:0000256" key="1">
    <source>
        <dbReference type="SAM" id="Coils"/>
    </source>
</evidence>
<comment type="caution">
    <text evidence="2">The sequence shown here is derived from an EMBL/GenBank/DDBJ whole genome shotgun (WGS) entry which is preliminary data.</text>
</comment>
<dbReference type="KEGG" id="mrr:Moror_3871"/>
<reference evidence="2 3" key="1">
    <citation type="journal article" date="2014" name="BMC Genomics">
        <title>Genome and secretome analysis of the hemibiotrophic fungal pathogen, Moniliophthora roreri, which causes frosty pod rot disease of cacao: mechanisms of the biotrophic and necrotrophic phases.</title>
        <authorList>
            <person name="Meinhardt L.W."/>
            <person name="Costa G.G.L."/>
            <person name="Thomazella D.P.T."/>
            <person name="Teixeira P.J.P.L."/>
            <person name="Carazzolle M.F."/>
            <person name="Schuster S.C."/>
            <person name="Carlson J.E."/>
            <person name="Guiltinan M.J."/>
            <person name="Mieczkowski P."/>
            <person name="Farmer A."/>
            <person name="Ramaraj T."/>
            <person name="Crozier J."/>
            <person name="Davis R.E."/>
            <person name="Shao J."/>
            <person name="Melnick R.L."/>
            <person name="Pereira G.A.G."/>
            <person name="Bailey B.A."/>
        </authorList>
    </citation>
    <scope>NUCLEOTIDE SEQUENCE [LARGE SCALE GENOMIC DNA]</scope>
    <source>
        <strain evidence="2 3">MCA 2997</strain>
    </source>
</reference>
<dbReference type="Proteomes" id="UP000017559">
    <property type="component" value="Unassembled WGS sequence"/>
</dbReference>
<dbReference type="OrthoDB" id="8954335at2759"/>
<name>V2XR85_MONRO</name>
<keyword evidence="1" id="KW-0175">Coiled coil</keyword>
<gene>
    <name evidence="2" type="ORF">Moror_3871</name>
</gene>
<organism evidence="2 3">
    <name type="scientific">Moniliophthora roreri (strain MCA 2997)</name>
    <name type="common">Cocoa frosty pod rot fungus</name>
    <name type="synonym">Crinipellis roreri</name>
    <dbReference type="NCBI Taxonomy" id="1381753"/>
    <lineage>
        <taxon>Eukaryota</taxon>
        <taxon>Fungi</taxon>
        <taxon>Dikarya</taxon>
        <taxon>Basidiomycota</taxon>
        <taxon>Agaricomycotina</taxon>
        <taxon>Agaricomycetes</taxon>
        <taxon>Agaricomycetidae</taxon>
        <taxon>Agaricales</taxon>
        <taxon>Marasmiineae</taxon>
        <taxon>Marasmiaceae</taxon>
        <taxon>Moniliophthora</taxon>
    </lineage>
</organism>
<dbReference type="STRING" id="1381753.V2XR85"/>